<gene>
    <name evidence="2" type="ORF">I596_512</name>
</gene>
<dbReference type="InterPro" id="IPR013362">
    <property type="entry name" value="Pilus_4_PilV"/>
</dbReference>
<dbReference type="NCBIfam" id="TIGR02523">
    <property type="entry name" value="type_IV_pilV"/>
    <property type="match status" value="1"/>
</dbReference>
<reference evidence="2 3" key="1">
    <citation type="submission" date="2016-04" db="EMBL/GenBank/DDBJ databases">
        <title>Complete genome sequence of Dokdonella koreensis DS-123T.</title>
        <authorList>
            <person name="Kim J.F."/>
            <person name="Lee H."/>
            <person name="Kwak M.-J."/>
        </authorList>
    </citation>
    <scope>NUCLEOTIDE SEQUENCE [LARGE SCALE GENOMIC DNA]</scope>
    <source>
        <strain evidence="2 3">DS-123</strain>
    </source>
</reference>
<dbReference type="STRING" id="1300342.I596_512"/>
<feature type="transmembrane region" description="Helical" evidence="1">
    <location>
        <begin position="12"/>
        <end position="36"/>
    </location>
</feature>
<dbReference type="InterPro" id="IPR012902">
    <property type="entry name" value="N_methyl_site"/>
</dbReference>
<dbReference type="Proteomes" id="UP000076830">
    <property type="component" value="Chromosome"/>
</dbReference>
<dbReference type="AlphaFoldDB" id="A0A167GH22"/>
<organism evidence="2 3">
    <name type="scientific">Dokdonella koreensis DS-123</name>
    <dbReference type="NCBI Taxonomy" id="1300342"/>
    <lineage>
        <taxon>Bacteria</taxon>
        <taxon>Pseudomonadati</taxon>
        <taxon>Pseudomonadota</taxon>
        <taxon>Gammaproteobacteria</taxon>
        <taxon>Lysobacterales</taxon>
        <taxon>Rhodanobacteraceae</taxon>
        <taxon>Dokdonella</taxon>
    </lineage>
</organism>
<evidence type="ECO:0000313" key="3">
    <source>
        <dbReference type="Proteomes" id="UP000076830"/>
    </source>
</evidence>
<dbReference type="Pfam" id="PF07963">
    <property type="entry name" value="N_methyl"/>
    <property type="match status" value="1"/>
</dbReference>
<keyword evidence="3" id="KW-1185">Reference proteome</keyword>
<evidence type="ECO:0000313" key="2">
    <source>
        <dbReference type="EMBL" id="ANB16549.1"/>
    </source>
</evidence>
<keyword evidence="1" id="KW-0472">Membrane</keyword>
<protein>
    <submittedName>
        <fullName evidence="2">Type IV pilus modification protein PilV</fullName>
    </submittedName>
</protein>
<name>A0A167GH22_9GAMM</name>
<dbReference type="EMBL" id="CP015249">
    <property type="protein sequence ID" value="ANB16549.1"/>
    <property type="molecule type" value="Genomic_DNA"/>
</dbReference>
<sequence length="176" mass="19187">MKRILRPSRGFSLLEVLVALLIFSLGLLGLAGLLVVSVKVNNGAYIRTQANFLAQSLADRMRANMPAVWENGYDGDYPETGTPPACAVGAACSTDDVATRDRTLWSQQLVDLMPNPTATVLCERNSATVVSAVSQRDRTPYDGLCTITMQWTEAGLDTQDEDAGTRQQTFAWVFQP</sequence>
<dbReference type="NCBIfam" id="TIGR02532">
    <property type="entry name" value="IV_pilin_GFxxxE"/>
    <property type="match status" value="1"/>
</dbReference>
<proteinExistence type="predicted"/>
<keyword evidence="1" id="KW-0812">Transmembrane</keyword>
<keyword evidence="1" id="KW-1133">Transmembrane helix</keyword>
<dbReference type="KEGG" id="dko:I596_512"/>
<dbReference type="RefSeq" id="WP_190278966.1">
    <property type="nucleotide sequence ID" value="NZ_CP015249.1"/>
</dbReference>
<accession>A0A167GH22</accession>
<evidence type="ECO:0000256" key="1">
    <source>
        <dbReference type="SAM" id="Phobius"/>
    </source>
</evidence>